<organism evidence="2 3">
    <name type="scientific">Haloarcula mannanilytica</name>
    <dbReference type="NCBI Taxonomy" id="2509225"/>
    <lineage>
        <taxon>Archaea</taxon>
        <taxon>Methanobacteriati</taxon>
        <taxon>Methanobacteriota</taxon>
        <taxon>Stenosarchaea group</taxon>
        <taxon>Halobacteria</taxon>
        <taxon>Halobacteriales</taxon>
        <taxon>Haloarculaceae</taxon>
        <taxon>Haloarcula</taxon>
    </lineage>
</organism>
<evidence type="ECO:0000313" key="3">
    <source>
        <dbReference type="Proteomes" id="UP000304382"/>
    </source>
</evidence>
<comment type="caution">
    <text evidence="2">The sequence shown here is derived from an EMBL/GenBank/DDBJ whole genome shotgun (WGS) entry which is preliminary data.</text>
</comment>
<proteinExistence type="predicted"/>
<dbReference type="AlphaFoldDB" id="A0A4C2EFE4"/>
<dbReference type="RefSeq" id="WP_137682858.1">
    <property type="nucleotide sequence ID" value="NZ_BIXZ01000001.1"/>
</dbReference>
<gene>
    <name evidence="2" type="ORF">Harman_11660</name>
</gene>
<reference evidence="2 3" key="1">
    <citation type="submission" date="2019-02" db="EMBL/GenBank/DDBJ databases">
        <title>Haloarcula mannanilyticum sp. nov., a mannan degrading haloarchaeon isolated from commercial salt.</title>
        <authorList>
            <person name="Enomoto S."/>
            <person name="Shimane Y."/>
            <person name="Kamekura M."/>
            <person name="Ito T."/>
            <person name="Moriya O."/>
            <person name="Ihara K."/>
            <person name="Takahashi-Ando N."/>
            <person name="Fukushima Y."/>
            <person name="Yoshida Y."/>
            <person name="Usama R."/>
            <person name="Takai K."/>
            <person name="Minegishi H."/>
        </authorList>
    </citation>
    <scope>NUCLEOTIDE SEQUENCE [LARGE SCALE GENOMIC DNA]</scope>
    <source>
        <strain evidence="2 3">MD130-1</strain>
    </source>
</reference>
<protein>
    <submittedName>
        <fullName evidence="2">Uncharacterized protein</fullName>
    </submittedName>
</protein>
<feature type="region of interest" description="Disordered" evidence="1">
    <location>
        <begin position="1"/>
        <end position="29"/>
    </location>
</feature>
<dbReference type="EMBL" id="BIXZ01000001">
    <property type="protein sequence ID" value="GCF13231.1"/>
    <property type="molecule type" value="Genomic_DNA"/>
</dbReference>
<dbReference type="OrthoDB" id="193274at2157"/>
<evidence type="ECO:0000256" key="1">
    <source>
        <dbReference type="SAM" id="MobiDB-lite"/>
    </source>
</evidence>
<sequence length="330" mass="39469">MSTDSRDNNNGESPDGGDRDSTEPDESLDELELGEKEYLGYWVLRIREETGGQPISRSVFWKLCCLTDRHLIREYSLDISFPRHWYKYGEVGEAHSLTRDFFKAPKARFWQGQEYHSKEIPETAFEVDNERKTVIRQAALETVREYQDKSAQGLKEIQYNEFAPNDFIESYSKLREHLEKLDSITEDNDNTRQVDLHDFIENEERDHIEKLLDKMVTTYPREKYPDVYRLYLRWDDTMRMLVEQNRSIHEQKVFLELFVEKLSEITLRFEHNHAIPEERLESWQEARDDKIEQLNEGIEETRKECLSRREQSGELESIAHIYDEVIMEKI</sequence>
<accession>A0A4C2EFE4</accession>
<evidence type="ECO:0000313" key="2">
    <source>
        <dbReference type="EMBL" id="GCF13231.1"/>
    </source>
</evidence>
<dbReference type="Proteomes" id="UP000304382">
    <property type="component" value="Unassembled WGS sequence"/>
</dbReference>
<name>A0A4C2EFE4_9EURY</name>
<keyword evidence="3" id="KW-1185">Reference proteome</keyword>